<dbReference type="GO" id="GO:0050916">
    <property type="term" value="P:sensory perception of sweet taste"/>
    <property type="evidence" value="ECO:0007669"/>
    <property type="project" value="UniProtKB-ARBA"/>
</dbReference>
<dbReference type="PANTHER" id="PTHR21421:SF29">
    <property type="entry name" value="GUSTATORY RECEPTOR 5A FOR TREHALOSE-RELATED"/>
    <property type="match status" value="1"/>
</dbReference>
<dbReference type="GO" id="GO:0005886">
    <property type="term" value="C:plasma membrane"/>
    <property type="evidence" value="ECO:0007669"/>
    <property type="project" value="UniProtKB-SubCell"/>
</dbReference>
<protein>
    <submittedName>
        <fullName evidence="9">Uncharacterized protein</fullName>
    </submittedName>
</protein>
<evidence type="ECO:0000256" key="6">
    <source>
        <dbReference type="ARBA" id="ARBA00023136"/>
    </source>
</evidence>
<evidence type="ECO:0000256" key="8">
    <source>
        <dbReference type="SAM" id="Phobius"/>
    </source>
</evidence>
<evidence type="ECO:0000256" key="4">
    <source>
        <dbReference type="ARBA" id="ARBA00022692"/>
    </source>
</evidence>
<feature type="transmembrane region" description="Helical" evidence="8">
    <location>
        <begin position="27"/>
        <end position="50"/>
    </location>
</feature>
<dbReference type="AlphaFoldDB" id="A0A8X6UVB5"/>
<proteinExistence type="inferred from homology"/>
<evidence type="ECO:0000313" key="9">
    <source>
        <dbReference type="EMBL" id="GFU47337.1"/>
    </source>
</evidence>
<evidence type="ECO:0000256" key="3">
    <source>
        <dbReference type="ARBA" id="ARBA00022475"/>
    </source>
</evidence>
<name>A0A8X6UVB5_NEPPI</name>
<comment type="subcellular location">
    <subcellularLocation>
        <location evidence="1">Cell membrane</location>
        <topology evidence="1">Multi-pass membrane protein</topology>
    </subcellularLocation>
</comment>
<dbReference type="OrthoDB" id="6437265at2759"/>
<evidence type="ECO:0000313" key="10">
    <source>
        <dbReference type="Proteomes" id="UP000887013"/>
    </source>
</evidence>
<accession>A0A8X6UVB5</accession>
<organism evidence="9 10">
    <name type="scientific">Nephila pilipes</name>
    <name type="common">Giant wood spider</name>
    <name type="synonym">Nephila maculata</name>
    <dbReference type="NCBI Taxonomy" id="299642"/>
    <lineage>
        <taxon>Eukaryota</taxon>
        <taxon>Metazoa</taxon>
        <taxon>Ecdysozoa</taxon>
        <taxon>Arthropoda</taxon>
        <taxon>Chelicerata</taxon>
        <taxon>Arachnida</taxon>
        <taxon>Araneae</taxon>
        <taxon>Araneomorphae</taxon>
        <taxon>Entelegynae</taxon>
        <taxon>Araneoidea</taxon>
        <taxon>Nephilidae</taxon>
        <taxon>Nephila</taxon>
    </lineage>
</organism>
<keyword evidence="4 8" id="KW-0812">Transmembrane</keyword>
<evidence type="ECO:0000256" key="1">
    <source>
        <dbReference type="ARBA" id="ARBA00004651"/>
    </source>
</evidence>
<feature type="transmembrane region" description="Helical" evidence="8">
    <location>
        <begin position="146"/>
        <end position="165"/>
    </location>
</feature>
<dbReference type="EMBL" id="BMAW01086450">
    <property type="protein sequence ID" value="GFU47337.1"/>
    <property type="molecule type" value="Genomic_DNA"/>
</dbReference>
<comment type="caution">
    <text evidence="9">The sequence shown here is derived from an EMBL/GenBank/DDBJ whole genome shotgun (WGS) entry which is preliminary data.</text>
</comment>
<evidence type="ECO:0000256" key="7">
    <source>
        <dbReference type="ARBA" id="ARBA00023170"/>
    </source>
</evidence>
<sequence>MFDSASLLNYLTKYESVIEVLKHFERILSYPIFLSEVCDLIGLFSGFTWFDKFTHEVILYRQRQHWFEIYFIPLRALVSFLCVSLAASSVHEAVRKCKDVQEKILKLVLDSKTMLNSKDIFHLLVAYQSPPFVLSAWGFFYFTKSLILVAFGSIMTYSLLIQQLVSKEN</sequence>
<keyword evidence="6 8" id="KW-0472">Membrane</keyword>
<dbReference type="Proteomes" id="UP000887013">
    <property type="component" value="Unassembled WGS sequence"/>
</dbReference>
<keyword evidence="10" id="KW-1185">Reference proteome</keyword>
<evidence type="ECO:0000256" key="5">
    <source>
        <dbReference type="ARBA" id="ARBA00022989"/>
    </source>
</evidence>
<dbReference type="PANTHER" id="PTHR21421">
    <property type="entry name" value="GUSTATORY RECEPTOR"/>
    <property type="match status" value="1"/>
</dbReference>
<keyword evidence="3" id="KW-1003">Cell membrane</keyword>
<reference evidence="9" key="1">
    <citation type="submission" date="2020-08" db="EMBL/GenBank/DDBJ databases">
        <title>Multicomponent nature underlies the extraordinary mechanical properties of spider dragline silk.</title>
        <authorList>
            <person name="Kono N."/>
            <person name="Nakamura H."/>
            <person name="Mori M."/>
            <person name="Yoshida Y."/>
            <person name="Ohtoshi R."/>
            <person name="Malay A.D."/>
            <person name="Moran D.A.P."/>
            <person name="Tomita M."/>
            <person name="Numata K."/>
            <person name="Arakawa K."/>
        </authorList>
    </citation>
    <scope>NUCLEOTIDE SEQUENCE</scope>
</reference>
<evidence type="ECO:0000256" key="2">
    <source>
        <dbReference type="ARBA" id="ARBA00005327"/>
    </source>
</evidence>
<comment type="similarity">
    <text evidence="2">Belongs to the insect chemoreceptor superfamily. Gustatory receptor (GR) family. Gr5a subfamily.</text>
</comment>
<dbReference type="InterPro" id="IPR009318">
    <property type="entry name" value="Gustatory_rcpt"/>
</dbReference>
<feature type="transmembrane region" description="Helical" evidence="8">
    <location>
        <begin position="70"/>
        <end position="88"/>
    </location>
</feature>
<dbReference type="GO" id="GO:0008527">
    <property type="term" value="F:taste receptor activity"/>
    <property type="evidence" value="ECO:0007669"/>
    <property type="project" value="InterPro"/>
</dbReference>
<keyword evidence="5 8" id="KW-1133">Transmembrane helix</keyword>
<dbReference type="Pfam" id="PF06151">
    <property type="entry name" value="Trehalose_recp"/>
    <property type="match status" value="1"/>
</dbReference>
<keyword evidence="7" id="KW-0675">Receptor</keyword>
<gene>
    <name evidence="9" type="primary">AVEN_116859_1</name>
    <name evidence="9" type="ORF">NPIL_82161</name>
</gene>